<dbReference type="GO" id="GO:0003995">
    <property type="term" value="F:acyl-CoA dehydrogenase activity"/>
    <property type="evidence" value="ECO:0007669"/>
    <property type="project" value="TreeGrafter"/>
</dbReference>
<name>A0A2T3XKJ3_9BURK</name>
<dbReference type="CDD" id="cd00567">
    <property type="entry name" value="ACAD"/>
    <property type="match status" value="1"/>
</dbReference>
<protein>
    <submittedName>
        <fullName evidence="9">Acyl-CoA dehydrogenase</fullName>
    </submittedName>
</protein>
<dbReference type="Pfam" id="PF02770">
    <property type="entry name" value="Acyl-CoA_dh_M"/>
    <property type="match status" value="1"/>
</dbReference>
<keyword evidence="4" id="KW-0274">FAD</keyword>
<dbReference type="PANTHER" id="PTHR43884:SF20">
    <property type="entry name" value="ACYL-COA DEHYDROGENASE FADE28"/>
    <property type="match status" value="1"/>
</dbReference>
<evidence type="ECO:0000256" key="3">
    <source>
        <dbReference type="ARBA" id="ARBA00022630"/>
    </source>
</evidence>
<feature type="domain" description="Acyl-CoA dehydrogenase/oxidase N-terminal" evidence="8">
    <location>
        <begin position="7"/>
        <end position="117"/>
    </location>
</feature>
<dbReference type="Gene3D" id="1.20.140.10">
    <property type="entry name" value="Butyryl-CoA Dehydrogenase, subunit A, domain 3"/>
    <property type="match status" value="1"/>
</dbReference>
<dbReference type="InterPro" id="IPR036250">
    <property type="entry name" value="AcylCo_DH-like_C"/>
</dbReference>
<evidence type="ECO:0000256" key="4">
    <source>
        <dbReference type="ARBA" id="ARBA00022827"/>
    </source>
</evidence>
<organism evidence="9 10">
    <name type="scientific">Trinickia symbiotica</name>
    <dbReference type="NCBI Taxonomy" id="863227"/>
    <lineage>
        <taxon>Bacteria</taxon>
        <taxon>Pseudomonadati</taxon>
        <taxon>Pseudomonadota</taxon>
        <taxon>Betaproteobacteria</taxon>
        <taxon>Burkholderiales</taxon>
        <taxon>Burkholderiaceae</taxon>
        <taxon>Trinickia</taxon>
    </lineage>
</organism>
<dbReference type="SUPFAM" id="SSF56645">
    <property type="entry name" value="Acyl-CoA dehydrogenase NM domain-like"/>
    <property type="match status" value="1"/>
</dbReference>
<dbReference type="RefSeq" id="WP_107154166.1">
    <property type="nucleotide sequence ID" value="NZ_PYUC01000024.1"/>
</dbReference>
<evidence type="ECO:0000259" key="8">
    <source>
        <dbReference type="Pfam" id="PF02771"/>
    </source>
</evidence>
<evidence type="ECO:0000313" key="9">
    <source>
        <dbReference type="EMBL" id="PTB17046.1"/>
    </source>
</evidence>
<dbReference type="GO" id="GO:0050660">
    <property type="term" value="F:flavin adenine dinucleotide binding"/>
    <property type="evidence" value="ECO:0007669"/>
    <property type="project" value="InterPro"/>
</dbReference>
<comment type="caution">
    <text evidence="9">The sequence shown here is derived from an EMBL/GenBank/DDBJ whole genome shotgun (WGS) entry which is preliminary data.</text>
</comment>
<dbReference type="Pfam" id="PF00441">
    <property type="entry name" value="Acyl-CoA_dh_1"/>
    <property type="match status" value="1"/>
</dbReference>
<evidence type="ECO:0000259" key="7">
    <source>
        <dbReference type="Pfam" id="PF02770"/>
    </source>
</evidence>
<accession>A0A2T3XKJ3</accession>
<feature type="domain" description="Acyl-CoA dehydrogenase/oxidase C-terminal" evidence="6">
    <location>
        <begin position="236"/>
        <end position="374"/>
    </location>
</feature>
<dbReference type="InterPro" id="IPR037069">
    <property type="entry name" value="AcylCoA_DH/ox_N_sf"/>
</dbReference>
<proteinExistence type="inferred from homology"/>
<dbReference type="InterPro" id="IPR006091">
    <property type="entry name" value="Acyl-CoA_Oxase/DH_mid-dom"/>
</dbReference>
<dbReference type="EMBL" id="PYUC01000024">
    <property type="protein sequence ID" value="PTB17046.1"/>
    <property type="molecule type" value="Genomic_DNA"/>
</dbReference>
<dbReference type="Proteomes" id="UP000240638">
    <property type="component" value="Unassembled WGS sequence"/>
</dbReference>
<keyword evidence="5" id="KW-0560">Oxidoreductase</keyword>
<evidence type="ECO:0000313" key="10">
    <source>
        <dbReference type="Proteomes" id="UP000240638"/>
    </source>
</evidence>
<feature type="domain" description="Acyl-CoA oxidase/dehydrogenase middle" evidence="7">
    <location>
        <begin position="128"/>
        <end position="199"/>
    </location>
</feature>
<dbReference type="InterPro" id="IPR009100">
    <property type="entry name" value="AcylCoA_DH/oxidase_NM_dom_sf"/>
</dbReference>
<evidence type="ECO:0000259" key="6">
    <source>
        <dbReference type="Pfam" id="PF00441"/>
    </source>
</evidence>
<evidence type="ECO:0000256" key="1">
    <source>
        <dbReference type="ARBA" id="ARBA00001974"/>
    </source>
</evidence>
<evidence type="ECO:0000256" key="5">
    <source>
        <dbReference type="ARBA" id="ARBA00023002"/>
    </source>
</evidence>
<dbReference type="AlphaFoldDB" id="A0A2T3XKJ3"/>
<dbReference type="InterPro" id="IPR009075">
    <property type="entry name" value="AcylCo_DH/oxidase_C"/>
</dbReference>
<keyword evidence="3" id="KW-0285">Flavoprotein</keyword>
<sequence>MYFELNAEQLALKDSLQRALRDRYGFEMRRGYAATEAGHDTVTWHNLAELGVLALPIPEACGGFSGGARDLFPIMQAFGEALSLEPFLASSVLGATAIQLADDTTMARDTLPGVAAGTTRLAWAHDEHAGRHAATWIETTANQKGGSWRLTGQKVNVLGGPTADKFVVSARTNGASGDSEGCALFLVDANASGLQKRDFRFIDETAASTLDLTDVAALPLGDHLDGARASLAIDRTIALGTAAVCADMLGAANAAFQLTVGYINTRKQFGRFIGENQALRHRAAEMLVSLELAKSMAIAAAVAVDDPASTDAALDLHRAKLSVGRHARIVAHGAIQLHGGIGMTQEYAVGHYLCRIHVLDQLFGDSDAHAGRLAALAGI</sequence>
<comment type="similarity">
    <text evidence="2">Belongs to the acyl-CoA dehydrogenase family.</text>
</comment>
<dbReference type="InterPro" id="IPR046373">
    <property type="entry name" value="Acyl-CoA_Oxase/DH_mid-dom_sf"/>
</dbReference>
<comment type="cofactor">
    <cofactor evidence="1">
        <name>FAD</name>
        <dbReference type="ChEBI" id="CHEBI:57692"/>
    </cofactor>
</comment>
<reference evidence="9 10" key="1">
    <citation type="submission" date="2018-03" db="EMBL/GenBank/DDBJ databases">
        <title>Whole genome analyses suggest that Burkholderia sensu lato contains two further novel genera in the rhizoxinica-symbiotica group Mycetohabitans gen. nov., and Trinickia gen. nov.: implications for the evolution of diazotrophy and nodulation in the Burkholderiaceae.</title>
        <authorList>
            <person name="Estrada De Los Santos P."/>
            <person name="Palmer M."/>
            <person name="Chavez-Ramirez B."/>
            <person name="Steenkamp E.T."/>
            <person name="Hirsch A.M."/>
            <person name="Manyaka P."/>
            <person name="Maluk M."/>
            <person name="Lafos M."/>
            <person name="Crook M."/>
            <person name="Gross E."/>
            <person name="Simon M.F."/>
            <person name="Bueno Dos Reis Junior F."/>
            <person name="Poole P.S."/>
            <person name="Venter S.N."/>
            <person name="James E.K."/>
        </authorList>
    </citation>
    <scope>NUCLEOTIDE SEQUENCE [LARGE SCALE GENOMIC DNA]</scope>
    <source>
        <strain evidence="9 10">JPY-366</strain>
    </source>
</reference>
<dbReference type="InterPro" id="IPR013786">
    <property type="entry name" value="AcylCoA_DH/ox_N"/>
</dbReference>
<gene>
    <name evidence="9" type="ORF">C9I57_29930</name>
</gene>
<dbReference type="Gene3D" id="2.40.110.10">
    <property type="entry name" value="Butyryl-CoA Dehydrogenase, subunit A, domain 2"/>
    <property type="match status" value="1"/>
</dbReference>
<dbReference type="Gene3D" id="1.10.540.10">
    <property type="entry name" value="Acyl-CoA dehydrogenase/oxidase, N-terminal domain"/>
    <property type="match status" value="1"/>
</dbReference>
<dbReference type="Pfam" id="PF02771">
    <property type="entry name" value="Acyl-CoA_dh_N"/>
    <property type="match status" value="1"/>
</dbReference>
<evidence type="ECO:0000256" key="2">
    <source>
        <dbReference type="ARBA" id="ARBA00009347"/>
    </source>
</evidence>
<dbReference type="SUPFAM" id="SSF47203">
    <property type="entry name" value="Acyl-CoA dehydrogenase C-terminal domain-like"/>
    <property type="match status" value="1"/>
</dbReference>
<dbReference type="PANTHER" id="PTHR43884">
    <property type="entry name" value="ACYL-COA DEHYDROGENASE"/>
    <property type="match status" value="1"/>
</dbReference>